<dbReference type="Proteomes" id="UP000680656">
    <property type="component" value="Chromosome"/>
</dbReference>
<gene>
    <name evidence="1" type="ORF">KHC33_10365</name>
</gene>
<accession>A0A8E7AUG0</accession>
<evidence type="ECO:0000313" key="1">
    <source>
        <dbReference type="EMBL" id="QVV87757.1"/>
    </source>
</evidence>
<dbReference type="GeneID" id="65565570"/>
<dbReference type="EMBL" id="CP075546">
    <property type="protein sequence ID" value="QVV87757.1"/>
    <property type="molecule type" value="Genomic_DNA"/>
</dbReference>
<protein>
    <submittedName>
        <fullName evidence="1">Uncharacterized protein</fullName>
    </submittedName>
</protein>
<reference evidence="1 2" key="1">
    <citation type="submission" date="2021-05" db="EMBL/GenBank/DDBJ databases">
        <title>A novel Methanospirillum isolate from a pyrite-forming mixed culture.</title>
        <authorList>
            <person name="Bunk B."/>
            <person name="Sproer C."/>
            <person name="Spring S."/>
            <person name="Pester M."/>
        </authorList>
    </citation>
    <scope>NUCLEOTIDE SEQUENCE [LARGE SCALE GENOMIC DNA]</scope>
    <source>
        <strain evidence="1 2">J.3.6.1-F.2.7.3</strain>
    </source>
</reference>
<dbReference type="RefSeq" id="WP_214418577.1">
    <property type="nucleotide sequence ID" value="NZ_CP075546.1"/>
</dbReference>
<organism evidence="1 2">
    <name type="scientific">Methanospirillum purgamenti</name>
    <dbReference type="NCBI Taxonomy" id="2834276"/>
    <lineage>
        <taxon>Archaea</taxon>
        <taxon>Methanobacteriati</taxon>
        <taxon>Methanobacteriota</taxon>
        <taxon>Stenosarchaea group</taxon>
        <taxon>Methanomicrobia</taxon>
        <taxon>Methanomicrobiales</taxon>
        <taxon>Methanospirillaceae</taxon>
        <taxon>Methanospirillum</taxon>
    </lineage>
</organism>
<dbReference type="KEGG" id="mrtj:KHC33_10365"/>
<keyword evidence="2" id="KW-1185">Reference proteome</keyword>
<proteinExistence type="predicted"/>
<dbReference type="AlphaFoldDB" id="A0A8E7AUG0"/>
<evidence type="ECO:0000313" key="2">
    <source>
        <dbReference type="Proteomes" id="UP000680656"/>
    </source>
</evidence>
<name>A0A8E7AUG0_9EURY</name>
<sequence length="63" mass="6950">MTGEEPEYVEVTCQHCSGEGCCFCDKKGTVSVKWPEKMCRHCNGVGCIYCGYTGWGGLKGKYD</sequence>